<keyword evidence="2" id="KW-1185">Reference proteome</keyword>
<accession>G0QSW9</accession>
<evidence type="ECO:0000313" key="2">
    <source>
        <dbReference type="Proteomes" id="UP000008983"/>
    </source>
</evidence>
<name>G0QSW9_ICHMU</name>
<dbReference type="AlphaFoldDB" id="G0QSW9"/>
<sequence length="139" mass="16380">DNASCFQLIKQQLNIQKLIPQQTEFFRSDGIIPLQILDIPSFLQIYFIKSLKLLGHYFFKVQITYLVQINSNGCKINVQIPEQIKALKETSVYSFFIYPPLQNLLRIQKYKQTSEKANKLQYSNPDLNPVEKKKFYFPL</sequence>
<dbReference type="GeneID" id="14907829"/>
<dbReference type="Proteomes" id="UP000008983">
    <property type="component" value="Unassembled WGS sequence"/>
</dbReference>
<protein>
    <submittedName>
        <fullName evidence="1">Uncharacterized protein</fullName>
    </submittedName>
</protein>
<dbReference type="EMBL" id="GL983830">
    <property type="protein sequence ID" value="EGR31684.1"/>
    <property type="molecule type" value="Genomic_DNA"/>
</dbReference>
<proteinExistence type="predicted"/>
<feature type="non-terminal residue" evidence="1">
    <location>
        <position position="1"/>
    </location>
</feature>
<gene>
    <name evidence="1" type="ORF">IMG5_104250</name>
</gene>
<dbReference type="InParanoid" id="G0QSW9"/>
<organism evidence="1 2">
    <name type="scientific">Ichthyophthirius multifiliis</name>
    <name type="common">White spot disease agent</name>
    <name type="synonym">Ich</name>
    <dbReference type="NCBI Taxonomy" id="5932"/>
    <lineage>
        <taxon>Eukaryota</taxon>
        <taxon>Sar</taxon>
        <taxon>Alveolata</taxon>
        <taxon>Ciliophora</taxon>
        <taxon>Intramacronucleata</taxon>
        <taxon>Oligohymenophorea</taxon>
        <taxon>Hymenostomatida</taxon>
        <taxon>Ophryoglenina</taxon>
        <taxon>Ichthyophthirius</taxon>
    </lineage>
</organism>
<evidence type="ECO:0000313" key="1">
    <source>
        <dbReference type="EMBL" id="EGR31684.1"/>
    </source>
</evidence>
<reference evidence="1 2" key="1">
    <citation type="submission" date="2011-07" db="EMBL/GenBank/DDBJ databases">
        <authorList>
            <person name="Coyne R."/>
            <person name="Brami D."/>
            <person name="Johnson J."/>
            <person name="Hostetler J."/>
            <person name="Hannick L."/>
            <person name="Clark T."/>
            <person name="Cassidy-Hanley D."/>
            <person name="Inman J."/>
        </authorList>
    </citation>
    <scope>NUCLEOTIDE SEQUENCE [LARGE SCALE GENOMIC DNA]</scope>
    <source>
        <strain evidence="1 2">G5</strain>
    </source>
</reference>
<dbReference type="RefSeq" id="XP_004035170.1">
    <property type="nucleotide sequence ID" value="XM_004035122.1"/>
</dbReference>